<gene>
    <name evidence="9" type="ORF">GCM10023184_02540</name>
</gene>
<dbReference type="NCBIfam" id="TIGR00229">
    <property type="entry name" value="sensory_box"/>
    <property type="match status" value="4"/>
</dbReference>
<evidence type="ECO:0000256" key="5">
    <source>
        <dbReference type="ARBA" id="ARBA00022777"/>
    </source>
</evidence>
<dbReference type="InterPro" id="IPR000014">
    <property type="entry name" value="PAS"/>
</dbReference>
<dbReference type="PRINTS" id="PR00344">
    <property type="entry name" value="BCTRLSENSOR"/>
</dbReference>
<feature type="domain" description="PAC" evidence="8">
    <location>
        <begin position="496"/>
        <end position="548"/>
    </location>
</feature>
<name>A0ABP8G6B7_9BACT</name>
<keyword evidence="4" id="KW-0808">Transferase</keyword>
<comment type="catalytic activity">
    <reaction evidence="1">
        <text>ATP + protein L-histidine = ADP + protein N-phospho-L-histidine.</text>
        <dbReference type="EC" id="2.7.13.3"/>
    </reaction>
</comment>
<dbReference type="Gene3D" id="1.10.287.130">
    <property type="match status" value="1"/>
</dbReference>
<dbReference type="SMART" id="SM00091">
    <property type="entry name" value="PAS"/>
    <property type="match status" value="5"/>
</dbReference>
<dbReference type="InterPro" id="IPR036890">
    <property type="entry name" value="HATPase_C_sf"/>
</dbReference>
<dbReference type="Pfam" id="PF08447">
    <property type="entry name" value="PAS_3"/>
    <property type="match status" value="3"/>
</dbReference>
<dbReference type="Pfam" id="PF02518">
    <property type="entry name" value="HATPase_c"/>
    <property type="match status" value="1"/>
</dbReference>
<dbReference type="Gene3D" id="3.30.450.20">
    <property type="entry name" value="PAS domain"/>
    <property type="match status" value="6"/>
</dbReference>
<dbReference type="InterPro" id="IPR036097">
    <property type="entry name" value="HisK_dim/P_sf"/>
</dbReference>
<dbReference type="InterPro" id="IPR004358">
    <property type="entry name" value="Sig_transdc_His_kin-like_C"/>
</dbReference>
<protein>
    <recommendedName>
        <fullName evidence="2">histidine kinase</fullName>
        <ecNumber evidence="2">2.7.13.3</ecNumber>
    </recommendedName>
</protein>
<keyword evidence="10" id="KW-1185">Reference proteome</keyword>
<organism evidence="9 10">
    <name type="scientific">Flaviaesturariibacter amylovorans</name>
    <dbReference type="NCBI Taxonomy" id="1084520"/>
    <lineage>
        <taxon>Bacteria</taxon>
        <taxon>Pseudomonadati</taxon>
        <taxon>Bacteroidota</taxon>
        <taxon>Chitinophagia</taxon>
        <taxon>Chitinophagales</taxon>
        <taxon>Chitinophagaceae</taxon>
        <taxon>Flaviaestuariibacter</taxon>
    </lineage>
</organism>
<dbReference type="SUPFAM" id="SSF47384">
    <property type="entry name" value="Homodimeric domain of signal transducing histidine kinase"/>
    <property type="match status" value="1"/>
</dbReference>
<keyword evidence="3" id="KW-0597">Phosphoprotein</keyword>
<dbReference type="InterPro" id="IPR013656">
    <property type="entry name" value="PAS_4"/>
</dbReference>
<dbReference type="SMART" id="SM00086">
    <property type="entry name" value="PAC"/>
    <property type="match status" value="4"/>
</dbReference>
<dbReference type="CDD" id="cd00130">
    <property type="entry name" value="PAS"/>
    <property type="match status" value="3"/>
</dbReference>
<dbReference type="Proteomes" id="UP001501725">
    <property type="component" value="Unassembled WGS sequence"/>
</dbReference>
<dbReference type="InterPro" id="IPR000700">
    <property type="entry name" value="PAS-assoc_C"/>
</dbReference>
<feature type="domain" description="PAC" evidence="8">
    <location>
        <begin position="759"/>
        <end position="811"/>
    </location>
</feature>
<feature type="domain" description="Histidine kinase" evidence="6">
    <location>
        <begin position="833"/>
        <end position="1054"/>
    </location>
</feature>
<evidence type="ECO:0000256" key="4">
    <source>
        <dbReference type="ARBA" id="ARBA00022679"/>
    </source>
</evidence>
<evidence type="ECO:0000256" key="2">
    <source>
        <dbReference type="ARBA" id="ARBA00012438"/>
    </source>
</evidence>
<evidence type="ECO:0000259" key="8">
    <source>
        <dbReference type="PROSITE" id="PS50113"/>
    </source>
</evidence>
<dbReference type="PROSITE" id="PS50109">
    <property type="entry name" value="HIS_KIN"/>
    <property type="match status" value="1"/>
</dbReference>
<dbReference type="InterPro" id="IPR052162">
    <property type="entry name" value="Sensor_kinase/Photoreceptor"/>
</dbReference>
<dbReference type="InterPro" id="IPR001610">
    <property type="entry name" value="PAC"/>
</dbReference>
<evidence type="ECO:0000259" key="6">
    <source>
        <dbReference type="PROSITE" id="PS50109"/>
    </source>
</evidence>
<feature type="domain" description="PAS" evidence="7">
    <location>
        <begin position="292"/>
        <end position="364"/>
    </location>
</feature>
<sequence length="1054" mass="117141">MTQPLTDNSFLAALPGEMAARLAVHNWQESPFGPPAAWPAAFRVTLSNLLSSAFPMVLLWGPGHRVFYNDAYLPLLAEDSPAHDALALPAATVFGASWQQVAALVEGVLANGNTVFYEDVPTPTRRHGRVEELFWTSSLSPVRGDDGRPEGVLVVCKEASGKIARYRSVMQQSKAIIAILMGEEFTIAEANPAALEMWGAGPEIIGRPLFDVLPEMVDQGFPGLLRGVLHSGKPFQGIEIPARFERPGAPADTRYFNIEYNPYHVHGSVAGVLLLATDVTESVRARQQQAIAEDEVEAAIAAADLGYWHVDPRTNSLRSNRRTRELFGLPPDEEHVELGLAIEAIHPDDRPRVVATIGRTISNPAFRDYDIEYRVVHPVDGVTRYVRAIGKSYFDEGGAAYRFSGTIQDVTPKKLAEEALRVSGQRFSAAVQAVQGILWTNTAEGRMEGEQPGWSALTGQTRAEYEGYGWANVVHPADAAATVAAWEDAVRGRKNFVFEHRLRRHDGSWGQFSIQAVPVLNNDGSIREWVGVHTDITAQRNAEAALREATARQEATLAQLESMLQNAPIGFAFFSHDHRYVRVNDALAAANGRPASEHIGLHIRDVIGEQYTPMLEGIIDQVFATGAPVLGLEVEFSMPHEPGTARTWHTGFYPVRNTRTGVVDMVGAVLMDITDLRAATAAARRGEEELRLLADFMPQIVWSTDAKGFHDFYNKRWYEFTGLSYEETKGTGWGNVLHPDDVERSWAAWKHSIETGAYYEIDYRMRRADGQYRWLLGRATPIRDESGAITRWFGTCTDIHDQKSMAETLERLVAERTLELQRSNEDLQQFAHVASHDLKEPVRKIATFENRLSTEFGHLLPERGRTYLQKIEKASRRMYAMIDGVLRYSSLNEGEHRAFEAVDLNEVLTHIASDLEVLIEQKRARIERGPLPTVPGAPTLLYQLFYNIINNALKFGAEGRPTVIRISADEVPASEGRPAMARIRIRDNGIGFDSAEAERIFKTFTRLHTKDHYEGTGLGLALCKKIVDRHGGSIRAEGEHGEGALFELLLPLEG</sequence>
<dbReference type="SUPFAM" id="SSF55785">
    <property type="entry name" value="PYP-like sensor domain (PAS domain)"/>
    <property type="match status" value="5"/>
</dbReference>
<dbReference type="SMART" id="SM00388">
    <property type="entry name" value="HisKA"/>
    <property type="match status" value="1"/>
</dbReference>
<proteinExistence type="predicted"/>
<dbReference type="CDD" id="cd00082">
    <property type="entry name" value="HisKA"/>
    <property type="match status" value="1"/>
</dbReference>
<dbReference type="RefSeq" id="WP_345252767.1">
    <property type="nucleotide sequence ID" value="NZ_BAABGY010000001.1"/>
</dbReference>
<evidence type="ECO:0000256" key="3">
    <source>
        <dbReference type="ARBA" id="ARBA00022553"/>
    </source>
</evidence>
<reference evidence="10" key="1">
    <citation type="journal article" date="2019" name="Int. J. Syst. Evol. Microbiol.">
        <title>The Global Catalogue of Microorganisms (GCM) 10K type strain sequencing project: providing services to taxonomists for standard genome sequencing and annotation.</title>
        <authorList>
            <consortium name="The Broad Institute Genomics Platform"/>
            <consortium name="The Broad Institute Genome Sequencing Center for Infectious Disease"/>
            <person name="Wu L."/>
            <person name="Ma J."/>
        </authorList>
    </citation>
    <scope>NUCLEOTIDE SEQUENCE [LARGE SCALE GENOMIC DNA]</scope>
    <source>
        <strain evidence="10">JCM 17919</strain>
    </source>
</reference>
<dbReference type="PROSITE" id="PS50112">
    <property type="entry name" value="PAS"/>
    <property type="match status" value="2"/>
</dbReference>
<dbReference type="InterPro" id="IPR013655">
    <property type="entry name" value="PAS_fold_3"/>
</dbReference>
<evidence type="ECO:0000313" key="9">
    <source>
        <dbReference type="EMBL" id="GAA4318367.1"/>
    </source>
</evidence>
<evidence type="ECO:0000313" key="10">
    <source>
        <dbReference type="Proteomes" id="UP001501725"/>
    </source>
</evidence>
<dbReference type="InterPro" id="IPR035965">
    <property type="entry name" value="PAS-like_dom_sf"/>
</dbReference>
<dbReference type="SMART" id="SM00387">
    <property type="entry name" value="HATPase_c"/>
    <property type="match status" value="1"/>
</dbReference>
<dbReference type="Gene3D" id="3.30.565.10">
    <property type="entry name" value="Histidine kinase-like ATPase, C-terminal domain"/>
    <property type="match status" value="1"/>
</dbReference>
<dbReference type="Gene3D" id="2.10.70.100">
    <property type="match status" value="1"/>
</dbReference>
<dbReference type="EMBL" id="BAABGY010000001">
    <property type="protein sequence ID" value="GAA4318367.1"/>
    <property type="molecule type" value="Genomic_DNA"/>
</dbReference>
<feature type="domain" description="PAC" evidence="8">
    <location>
        <begin position="369"/>
        <end position="422"/>
    </location>
</feature>
<dbReference type="InterPro" id="IPR003661">
    <property type="entry name" value="HisK_dim/P_dom"/>
</dbReference>
<evidence type="ECO:0000256" key="1">
    <source>
        <dbReference type="ARBA" id="ARBA00000085"/>
    </source>
</evidence>
<dbReference type="Pfam" id="PF08448">
    <property type="entry name" value="PAS_4"/>
    <property type="match status" value="2"/>
</dbReference>
<dbReference type="Pfam" id="PF00512">
    <property type="entry name" value="HisKA"/>
    <property type="match status" value="1"/>
</dbReference>
<dbReference type="EC" id="2.7.13.3" evidence="2"/>
<comment type="caution">
    <text evidence="9">The sequence shown here is derived from an EMBL/GenBank/DDBJ whole genome shotgun (WGS) entry which is preliminary data.</text>
</comment>
<feature type="domain" description="PAS" evidence="7">
    <location>
        <begin position="686"/>
        <end position="756"/>
    </location>
</feature>
<dbReference type="InterPro" id="IPR005467">
    <property type="entry name" value="His_kinase_dom"/>
</dbReference>
<dbReference type="PANTHER" id="PTHR43304">
    <property type="entry name" value="PHYTOCHROME-LIKE PROTEIN CPH1"/>
    <property type="match status" value="1"/>
</dbReference>
<accession>A0ABP8G6B7</accession>
<dbReference type="PANTHER" id="PTHR43304:SF1">
    <property type="entry name" value="PAC DOMAIN-CONTAINING PROTEIN"/>
    <property type="match status" value="1"/>
</dbReference>
<dbReference type="SUPFAM" id="SSF55874">
    <property type="entry name" value="ATPase domain of HSP90 chaperone/DNA topoisomerase II/histidine kinase"/>
    <property type="match status" value="1"/>
</dbReference>
<evidence type="ECO:0000259" key="7">
    <source>
        <dbReference type="PROSITE" id="PS50112"/>
    </source>
</evidence>
<keyword evidence="5" id="KW-0418">Kinase</keyword>
<dbReference type="InterPro" id="IPR003594">
    <property type="entry name" value="HATPase_dom"/>
</dbReference>
<dbReference type="PROSITE" id="PS50113">
    <property type="entry name" value="PAC"/>
    <property type="match status" value="3"/>
</dbReference>